<feature type="compositionally biased region" description="Low complexity" evidence="1">
    <location>
        <begin position="314"/>
        <end position="332"/>
    </location>
</feature>
<feature type="compositionally biased region" description="Pro residues" evidence="1">
    <location>
        <begin position="260"/>
        <end position="271"/>
    </location>
</feature>
<feature type="compositionally biased region" description="Low complexity" evidence="1">
    <location>
        <begin position="60"/>
        <end position="79"/>
    </location>
</feature>
<dbReference type="Proteomes" id="UP000308365">
    <property type="component" value="Unassembled WGS sequence"/>
</dbReference>
<evidence type="ECO:0000313" key="2">
    <source>
        <dbReference type="EMBL" id="TKC52416.1"/>
    </source>
</evidence>
<comment type="caution">
    <text evidence="2">The sequence shown here is derived from an EMBL/GenBank/DDBJ whole genome shotgun (WGS) entry which is preliminary data.</text>
</comment>
<dbReference type="AlphaFoldDB" id="A0A4U1FT22"/>
<feature type="region of interest" description="Disordered" evidence="1">
    <location>
        <begin position="1"/>
        <end position="32"/>
    </location>
</feature>
<feature type="non-terminal residue" evidence="2">
    <location>
        <position position="1"/>
    </location>
</feature>
<sequence>TTVNVFGPEFQRLISTPPTESPAQGEPRPEIRVAPGQILRVSCLLRPGQGGGAAAGWGGPLRPAAPGHSAPLGSAAWAPGRGGARSPPGPETTRTRRSGRPLGPGAPHRGPAAAASREPPPRVHTSPHRQASGSREPRCPPGVAGPGRKPSAPAPLAWDSPAPWPRSPRSGCDFTRVPSEEGKRAGWRRLLAPGPSAAHQETGSCSPRRCPSRCEYPGEGGPRSPNWTSRDRLSGEIPDRSERERGRDLPARSGLGRARPCPPGRLPPQSPRTPLNPLCSPAPDWFFWFSLPPWDALGDPMTSLADGDFPGERPPLLLRGSPSPAWARAAASRPPPAPVTRRRPGADSRPRGSRPGGWRPAGGGLEVRGWRGGERGAAERCLSPPEEGLHRNIFGDCGTSLGQVVSWTLKLPGARSNLEGLPAS</sequence>
<gene>
    <name evidence="2" type="ORF">EI555_009973</name>
</gene>
<feature type="compositionally biased region" description="Low complexity" evidence="1">
    <location>
        <begin position="100"/>
        <end position="117"/>
    </location>
</feature>
<feature type="compositionally biased region" description="Basic and acidic residues" evidence="1">
    <location>
        <begin position="229"/>
        <end position="250"/>
    </location>
</feature>
<proteinExistence type="predicted"/>
<feature type="compositionally biased region" description="Gly residues" evidence="1">
    <location>
        <begin position="48"/>
        <end position="59"/>
    </location>
</feature>
<protein>
    <submittedName>
        <fullName evidence="2">Uncharacterized protein</fullName>
    </submittedName>
</protein>
<accession>A0A4U1FT22</accession>
<feature type="region of interest" description="Disordered" evidence="1">
    <location>
        <begin position="302"/>
        <end position="387"/>
    </location>
</feature>
<feature type="compositionally biased region" description="Basic and acidic residues" evidence="1">
    <location>
        <begin position="368"/>
        <end position="378"/>
    </location>
</feature>
<organism evidence="2 3">
    <name type="scientific">Monodon monoceros</name>
    <name type="common">Narwhal</name>
    <name type="synonym">Ceratodon monodon</name>
    <dbReference type="NCBI Taxonomy" id="40151"/>
    <lineage>
        <taxon>Eukaryota</taxon>
        <taxon>Metazoa</taxon>
        <taxon>Chordata</taxon>
        <taxon>Craniata</taxon>
        <taxon>Vertebrata</taxon>
        <taxon>Euteleostomi</taxon>
        <taxon>Mammalia</taxon>
        <taxon>Eutheria</taxon>
        <taxon>Laurasiatheria</taxon>
        <taxon>Artiodactyla</taxon>
        <taxon>Whippomorpha</taxon>
        <taxon>Cetacea</taxon>
        <taxon>Odontoceti</taxon>
        <taxon>Monodontidae</taxon>
        <taxon>Monodon</taxon>
    </lineage>
</organism>
<dbReference type="EMBL" id="RWIC01000029">
    <property type="protein sequence ID" value="TKC52416.1"/>
    <property type="molecule type" value="Genomic_DNA"/>
</dbReference>
<feature type="compositionally biased region" description="Polar residues" evidence="1">
    <location>
        <begin position="13"/>
        <end position="22"/>
    </location>
</feature>
<evidence type="ECO:0000256" key="1">
    <source>
        <dbReference type="SAM" id="MobiDB-lite"/>
    </source>
</evidence>
<name>A0A4U1FT22_MONMO</name>
<feature type="region of interest" description="Disordered" evidence="1">
    <location>
        <begin position="46"/>
        <end position="277"/>
    </location>
</feature>
<reference evidence="3" key="1">
    <citation type="journal article" date="2019" name="IScience">
        <title>Narwhal Genome Reveals Long-Term Low Genetic Diversity despite Current Large Abundance Size.</title>
        <authorList>
            <person name="Westbury M.V."/>
            <person name="Petersen B."/>
            <person name="Garde E."/>
            <person name="Heide-Jorgensen M.P."/>
            <person name="Lorenzen E.D."/>
        </authorList>
    </citation>
    <scope>NUCLEOTIDE SEQUENCE [LARGE SCALE GENOMIC DNA]</scope>
</reference>
<evidence type="ECO:0000313" key="3">
    <source>
        <dbReference type="Proteomes" id="UP000308365"/>
    </source>
</evidence>